<dbReference type="CDD" id="cd22580">
    <property type="entry name" value="AcrIF11"/>
    <property type="match status" value="1"/>
</dbReference>
<keyword evidence="2" id="KW-1185">Reference proteome</keyword>
<evidence type="ECO:0000313" key="2">
    <source>
        <dbReference type="Proteomes" id="UP000192907"/>
    </source>
</evidence>
<dbReference type="OrthoDB" id="8594834at2"/>
<dbReference type="InterPro" id="IPR058829">
    <property type="entry name" value="AcrIF11-like"/>
</dbReference>
<evidence type="ECO:0000313" key="1">
    <source>
        <dbReference type="EMBL" id="SMF80656.1"/>
    </source>
</evidence>
<dbReference type="STRING" id="1513793.SAMN06296036_13536"/>
<dbReference type="EMBL" id="FWZT01000035">
    <property type="protein sequence ID" value="SMF80656.1"/>
    <property type="molecule type" value="Genomic_DNA"/>
</dbReference>
<dbReference type="RefSeq" id="WP_132325653.1">
    <property type="nucleotide sequence ID" value="NZ_FWZT01000035.1"/>
</dbReference>
<dbReference type="Proteomes" id="UP000192907">
    <property type="component" value="Unassembled WGS sequence"/>
</dbReference>
<accession>A0A1Y6CNV1</accession>
<protein>
    <submittedName>
        <fullName evidence="1">Uncharacterized protein</fullName>
    </submittedName>
</protein>
<proteinExistence type="predicted"/>
<organism evidence="1 2">
    <name type="scientific">Pseudobacteriovorax antillogorgiicola</name>
    <dbReference type="NCBI Taxonomy" id="1513793"/>
    <lineage>
        <taxon>Bacteria</taxon>
        <taxon>Pseudomonadati</taxon>
        <taxon>Bdellovibrionota</taxon>
        <taxon>Oligoflexia</taxon>
        <taxon>Oligoflexales</taxon>
        <taxon>Pseudobacteriovoracaceae</taxon>
        <taxon>Pseudobacteriovorax</taxon>
    </lineage>
</organism>
<reference evidence="2" key="1">
    <citation type="submission" date="2017-04" db="EMBL/GenBank/DDBJ databases">
        <authorList>
            <person name="Varghese N."/>
            <person name="Submissions S."/>
        </authorList>
    </citation>
    <scope>NUCLEOTIDE SEQUENCE [LARGE SCALE GENOMIC DNA]</scope>
    <source>
        <strain evidence="2">RKEM611</strain>
    </source>
</reference>
<name>A0A1Y6CNV1_9BACT</name>
<dbReference type="Pfam" id="PF26151">
    <property type="entry name" value="AcrIF11_ADP_ribosyl"/>
    <property type="match status" value="1"/>
</dbReference>
<sequence length="158" mass="18053">MEVLHTSPQVIEEFHSKGLFGEFLCFSQDEYLMGDVKAVYSVELDDSDVIRARSLFYVDEADKLDAIVKKVIDACPIEIDEEEAQDLLDESSSYYDLISEKSESQDYESTAEFSWWLQLMTAQCAKALGYKACLMEDEQGAVYFVDVTQVQPTLKELR</sequence>
<dbReference type="AlphaFoldDB" id="A0A1Y6CNV1"/>
<gene>
    <name evidence="1" type="ORF">SAMN06296036_13536</name>
</gene>